<comment type="caution">
    <text evidence="5">The sequence shown here is derived from an EMBL/GenBank/DDBJ whole genome shotgun (WGS) entry which is preliminary data.</text>
</comment>
<proteinExistence type="predicted"/>
<feature type="domain" description="HTH araC/xylS-type" evidence="4">
    <location>
        <begin position="175"/>
        <end position="273"/>
    </location>
</feature>
<organism evidence="5 6">
    <name type="scientific">Algoriphagus taiwanensis</name>
    <dbReference type="NCBI Taxonomy" id="1445656"/>
    <lineage>
        <taxon>Bacteria</taxon>
        <taxon>Pseudomonadati</taxon>
        <taxon>Bacteroidota</taxon>
        <taxon>Cytophagia</taxon>
        <taxon>Cytophagales</taxon>
        <taxon>Cyclobacteriaceae</taxon>
        <taxon>Algoriphagus</taxon>
    </lineage>
</organism>
<dbReference type="Proteomes" id="UP001307705">
    <property type="component" value="Unassembled WGS sequence"/>
</dbReference>
<keyword evidence="3" id="KW-0804">Transcription</keyword>
<dbReference type="InterPro" id="IPR020449">
    <property type="entry name" value="Tscrpt_reg_AraC-type_HTH"/>
</dbReference>
<reference evidence="5 6" key="1">
    <citation type="submission" date="2023-08" db="EMBL/GenBank/DDBJ databases">
        <title>Draft genome sequence of Algoriphagus taiwanensis.</title>
        <authorList>
            <person name="Takatani N."/>
            <person name="Hosokawa M."/>
            <person name="Sawabe T."/>
        </authorList>
    </citation>
    <scope>NUCLEOTIDE SEQUENCE [LARGE SCALE GENOMIC DNA]</scope>
    <source>
        <strain evidence="5 6">JCM 19755</strain>
    </source>
</reference>
<dbReference type="InterPro" id="IPR018060">
    <property type="entry name" value="HTH_AraC"/>
</dbReference>
<dbReference type="PANTHER" id="PTHR43280">
    <property type="entry name" value="ARAC-FAMILY TRANSCRIPTIONAL REGULATOR"/>
    <property type="match status" value="1"/>
</dbReference>
<dbReference type="EMBL" id="BTPE01000001">
    <property type="protein sequence ID" value="GMQ32007.1"/>
    <property type="molecule type" value="Genomic_DNA"/>
</dbReference>
<dbReference type="PROSITE" id="PS00041">
    <property type="entry name" value="HTH_ARAC_FAMILY_1"/>
    <property type="match status" value="1"/>
</dbReference>
<keyword evidence="2" id="KW-0238">DNA-binding</keyword>
<dbReference type="PROSITE" id="PS01124">
    <property type="entry name" value="HTH_ARAC_FAMILY_2"/>
    <property type="match status" value="1"/>
</dbReference>
<keyword evidence="6" id="KW-1185">Reference proteome</keyword>
<evidence type="ECO:0000313" key="6">
    <source>
        <dbReference type="Proteomes" id="UP001307705"/>
    </source>
</evidence>
<sequence length="287" mass="33224">MIFQGPSSEKLQLEEIDSSNCFLLKEKNPSELTFVWFLNPSILIIDGIEFTFQANQAVCLTEFHRVEVKNLQKARLLRFNRAFFCILDHDSEIGCKGVLFFGSAETPVINLFEKEIAKLEALWKVFEIEIQEVPDPLQLEMLQILLKRLLILCTRIYKSQQKMEDLEKSQVDLIREFNYLVETHFKTKHTVADYADLLFKSPKTLSNLFSKLGEKSPLSFIHDRKMLEARRLLGYTDQSIKEIGHELGFEDIQSFSRFFKKNEGLSPSDFKEKLRLGKIANSSGNTA</sequence>
<dbReference type="Pfam" id="PF12833">
    <property type="entry name" value="HTH_18"/>
    <property type="match status" value="1"/>
</dbReference>
<protein>
    <submittedName>
        <fullName evidence="5">Helix-turn-helix domain-containing protein</fullName>
    </submittedName>
</protein>
<evidence type="ECO:0000259" key="4">
    <source>
        <dbReference type="PROSITE" id="PS01124"/>
    </source>
</evidence>
<evidence type="ECO:0000256" key="1">
    <source>
        <dbReference type="ARBA" id="ARBA00023015"/>
    </source>
</evidence>
<dbReference type="SMART" id="SM00342">
    <property type="entry name" value="HTH_ARAC"/>
    <property type="match status" value="1"/>
</dbReference>
<gene>
    <name evidence="5" type="ORF">Ataiwa_02790</name>
</gene>
<dbReference type="Gene3D" id="1.10.10.60">
    <property type="entry name" value="Homeodomain-like"/>
    <property type="match status" value="1"/>
</dbReference>
<evidence type="ECO:0000256" key="3">
    <source>
        <dbReference type="ARBA" id="ARBA00023163"/>
    </source>
</evidence>
<dbReference type="SUPFAM" id="SSF46689">
    <property type="entry name" value="Homeodomain-like"/>
    <property type="match status" value="1"/>
</dbReference>
<keyword evidence="1" id="KW-0805">Transcription regulation</keyword>
<evidence type="ECO:0000313" key="5">
    <source>
        <dbReference type="EMBL" id="GMQ32007.1"/>
    </source>
</evidence>
<dbReference type="PANTHER" id="PTHR43280:SF32">
    <property type="entry name" value="TRANSCRIPTIONAL REGULATORY PROTEIN"/>
    <property type="match status" value="1"/>
</dbReference>
<dbReference type="RefSeq" id="WP_338226853.1">
    <property type="nucleotide sequence ID" value="NZ_BTPE01000001.1"/>
</dbReference>
<name>A0ABQ6PWP7_9BACT</name>
<dbReference type="PRINTS" id="PR00032">
    <property type="entry name" value="HTHARAC"/>
</dbReference>
<accession>A0ABQ6PWP7</accession>
<dbReference type="InterPro" id="IPR018062">
    <property type="entry name" value="HTH_AraC-typ_CS"/>
</dbReference>
<evidence type="ECO:0000256" key="2">
    <source>
        <dbReference type="ARBA" id="ARBA00023125"/>
    </source>
</evidence>
<dbReference type="InterPro" id="IPR009057">
    <property type="entry name" value="Homeodomain-like_sf"/>
</dbReference>